<dbReference type="PANTHER" id="PTHR33430">
    <property type="entry name" value="MATERNAL EFFECT EMBRYO ARREST PROTEIN"/>
    <property type="match status" value="1"/>
</dbReference>
<feature type="transmembrane region" description="Helical" evidence="2">
    <location>
        <begin position="39"/>
        <end position="58"/>
    </location>
</feature>
<keyword evidence="2" id="KW-0812">Transmembrane</keyword>
<dbReference type="EMBL" id="CAUOFW020005563">
    <property type="protein sequence ID" value="CAK9170744.1"/>
    <property type="molecule type" value="Genomic_DNA"/>
</dbReference>
<name>A0ABC8TV62_9AQUA</name>
<keyword evidence="2" id="KW-1133">Transmembrane helix</keyword>
<feature type="compositionally biased region" description="Polar residues" evidence="1">
    <location>
        <begin position="11"/>
        <end position="23"/>
    </location>
</feature>
<sequence>MEESDLPGSHPNEQNQQPTRTPKLWFSSSTSVHVTALDGIVNVNALFTVAVFIGLSLTPNSSDQNRQSNNNKSPCIPDNEAARNLVVYDVVSFSFFLFSSVIAQGLKLTINILNSNEVEEHVKANINLGLLKVGMLSAAIGSVMGCLFLMLAMVSIIEIKLGSFSCGGKTVYSVATLITLVAISLSAYISTAVYAFIN</sequence>
<feature type="transmembrane region" description="Helical" evidence="2">
    <location>
        <begin position="135"/>
        <end position="159"/>
    </location>
</feature>
<feature type="transmembrane region" description="Helical" evidence="2">
    <location>
        <begin position="171"/>
        <end position="197"/>
    </location>
</feature>
<keyword evidence="2" id="KW-0472">Membrane</keyword>
<dbReference type="AlphaFoldDB" id="A0ABC8TV62"/>
<reference evidence="3 4" key="1">
    <citation type="submission" date="2024-02" db="EMBL/GenBank/DDBJ databases">
        <authorList>
            <person name="Vignale AGUSTIN F."/>
            <person name="Sosa J E."/>
            <person name="Modenutti C."/>
        </authorList>
    </citation>
    <scope>NUCLEOTIDE SEQUENCE [LARGE SCALE GENOMIC DNA]</scope>
</reference>
<dbReference type="PANTHER" id="PTHR33430:SF6">
    <property type="entry name" value="MATERNAL EFFECT EMBRYO ARREST PROTEIN"/>
    <property type="match status" value="1"/>
</dbReference>
<comment type="caution">
    <text evidence="3">The sequence shown here is derived from an EMBL/GenBank/DDBJ whole genome shotgun (WGS) entry which is preliminary data.</text>
</comment>
<evidence type="ECO:0000256" key="1">
    <source>
        <dbReference type="SAM" id="MobiDB-lite"/>
    </source>
</evidence>
<accession>A0ABC8TV62</accession>
<proteinExistence type="predicted"/>
<keyword evidence="4" id="KW-1185">Reference proteome</keyword>
<protein>
    <recommendedName>
        <fullName evidence="5">Maternal effect embryo arrest 60</fullName>
    </recommendedName>
</protein>
<evidence type="ECO:0008006" key="5">
    <source>
        <dbReference type="Google" id="ProtNLM"/>
    </source>
</evidence>
<evidence type="ECO:0000256" key="2">
    <source>
        <dbReference type="SAM" id="Phobius"/>
    </source>
</evidence>
<evidence type="ECO:0000313" key="3">
    <source>
        <dbReference type="EMBL" id="CAK9170744.1"/>
    </source>
</evidence>
<gene>
    <name evidence="3" type="ORF">ILEXP_LOCUS40245</name>
</gene>
<feature type="region of interest" description="Disordered" evidence="1">
    <location>
        <begin position="1"/>
        <end position="23"/>
    </location>
</feature>
<evidence type="ECO:0000313" key="4">
    <source>
        <dbReference type="Proteomes" id="UP001642360"/>
    </source>
</evidence>
<organism evidence="3 4">
    <name type="scientific">Ilex paraguariensis</name>
    <name type="common">yerba mate</name>
    <dbReference type="NCBI Taxonomy" id="185542"/>
    <lineage>
        <taxon>Eukaryota</taxon>
        <taxon>Viridiplantae</taxon>
        <taxon>Streptophyta</taxon>
        <taxon>Embryophyta</taxon>
        <taxon>Tracheophyta</taxon>
        <taxon>Spermatophyta</taxon>
        <taxon>Magnoliopsida</taxon>
        <taxon>eudicotyledons</taxon>
        <taxon>Gunneridae</taxon>
        <taxon>Pentapetalae</taxon>
        <taxon>asterids</taxon>
        <taxon>campanulids</taxon>
        <taxon>Aquifoliales</taxon>
        <taxon>Aquifoliaceae</taxon>
        <taxon>Ilex</taxon>
    </lineage>
</organism>
<dbReference type="Proteomes" id="UP001642360">
    <property type="component" value="Unassembled WGS sequence"/>
</dbReference>